<dbReference type="RefSeq" id="WP_093711260.1">
    <property type="nucleotide sequence ID" value="NZ_FONG01000001.1"/>
</dbReference>
<dbReference type="InterPro" id="IPR005158">
    <property type="entry name" value="BTAD"/>
</dbReference>
<evidence type="ECO:0000256" key="7">
    <source>
        <dbReference type="SAM" id="MobiDB-lite"/>
    </source>
</evidence>
<dbReference type="Gene3D" id="1.10.10.10">
    <property type="entry name" value="Winged helix-like DNA-binding domain superfamily/Winged helix DNA-binding domain"/>
    <property type="match status" value="1"/>
</dbReference>
<dbReference type="Proteomes" id="UP000199323">
    <property type="component" value="Unassembled WGS sequence"/>
</dbReference>
<dbReference type="SUPFAM" id="SSF46894">
    <property type="entry name" value="C-terminal effector domain of the bipartite response regulators"/>
    <property type="match status" value="1"/>
</dbReference>
<dbReference type="InterPro" id="IPR016032">
    <property type="entry name" value="Sig_transdc_resp-reg_C-effctor"/>
</dbReference>
<dbReference type="InterPro" id="IPR001867">
    <property type="entry name" value="OmpR/PhoB-type_DNA-bd"/>
</dbReference>
<dbReference type="PROSITE" id="PS51755">
    <property type="entry name" value="OMPR_PHOB"/>
    <property type="match status" value="1"/>
</dbReference>
<dbReference type="GO" id="GO:0000160">
    <property type="term" value="P:phosphorelay signal transduction system"/>
    <property type="evidence" value="ECO:0007669"/>
    <property type="project" value="UniProtKB-KW"/>
</dbReference>
<dbReference type="PANTHER" id="PTHR35807">
    <property type="entry name" value="TRANSCRIPTIONAL REGULATOR REDD-RELATED"/>
    <property type="match status" value="1"/>
</dbReference>
<dbReference type="GO" id="GO:0003677">
    <property type="term" value="F:DNA binding"/>
    <property type="evidence" value="ECO:0007669"/>
    <property type="project" value="UniProtKB-UniRule"/>
</dbReference>
<dbReference type="AlphaFoldDB" id="A0A1I1WW09"/>
<sequence>MLAVTDGSESAVLQPSRPAALLAALLLNANSVVSADFLQRVIWGEETPAQAKSALHSCVLRLRRLFGKYGIAGNTIEAVPGGYRLTADAGTLDLVQFRELLDRAYATEEPEAELRLLREALALWQPPLLANVPSDLLHRDELPRLHEEWLRAIERVFDLELACGRHREAVAEIWPTARAHPLHERFTEQLMEALYRVGRRAEALAEYRRVKTHLAQALGVDPGPALQRLELAILRGEPERAAHRAAVAGPGPASAAAPAGNSAGDPVAGEPVEGGRVLDSLVGAGLLEEGPRGLYRMHELLRVFARAAATGGVTAAPGGSATQTAAAPDRAGTVPDRSAAVGVADRPASAAAGRAAAPPDRPETVSDRSAAPGATGRSTAATAPDRAEAAAPGRVGSGAVSDPSGQRAGPVGSSAGRAEGLPGRGAESTGCGGSASGSTGIPSGGAGTPSGRTGRASGRTGSEPGCPDSGSGRTGAEPSRSGSGSGRAGSEPGCSGSAPGRTGAEPSRSGSAPGRTEAAPGGAGIPAGRAGGGKGTSTTPRRLSAAELHTTEA</sequence>
<feature type="compositionally biased region" description="Low complexity" evidence="7">
    <location>
        <begin position="475"/>
        <end position="493"/>
    </location>
</feature>
<feature type="compositionally biased region" description="Gly residues" evidence="7">
    <location>
        <begin position="521"/>
        <end position="535"/>
    </location>
</feature>
<organism evidence="9 10">
    <name type="scientific">Actinacidiphila alni</name>
    <dbReference type="NCBI Taxonomy" id="380248"/>
    <lineage>
        <taxon>Bacteria</taxon>
        <taxon>Bacillati</taxon>
        <taxon>Actinomycetota</taxon>
        <taxon>Actinomycetes</taxon>
        <taxon>Kitasatosporales</taxon>
        <taxon>Streptomycetaceae</taxon>
        <taxon>Actinacidiphila</taxon>
    </lineage>
</organism>
<feature type="region of interest" description="Disordered" evidence="7">
    <location>
        <begin position="314"/>
        <end position="553"/>
    </location>
</feature>
<protein>
    <submittedName>
        <fullName evidence="9">DNA-binding transcriptional activator of the SARP family</fullName>
    </submittedName>
</protein>
<dbReference type="EMBL" id="FONG01000001">
    <property type="protein sequence ID" value="SFD98558.1"/>
    <property type="molecule type" value="Genomic_DNA"/>
</dbReference>
<dbReference type="Pfam" id="PF00486">
    <property type="entry name" value="Trans_reg_C"/>
    <property type="match status" value="1"/>
</dbReference>
<dbReference type="Pfam" id="PF03704">
    <property type="entry name" value="BTAD"/>
    <property type="match status" value="1"/>
</dbReference>
<dbReference type="PANTHER" id="PTHR35807:SF1">
    <property type="entry name" value="TRANSCRIPTIONAL REGULATOR REDD"/>
    <property type="match status" value="1"/>
</dbReference>
<comment type="similarity">
    <text evidence="1">Belongs to the AfsR/DnrI/RedD regulatory family.</text>
</comment>
<evidence type="ECO:0000256" key="1">
    <source>
        <dbReference type="ARBA" id="ARBA00005820"/>
    </source>
</evidence>
<evidence type="ECO:0000256" key="3">
    <source>
        <dbReference type="ARBA" id="ARBA00023015"/>
    </source>
</evidence>
<keyword evidence="3" id="KW-0805">Transcription regulation</keyword>
<gene>
    <name evidence="9" type="ORF">SAMN05216251_10168</name>
</gene>
<dbReference type="CDD" id="cd15831">
    <property type="entry name" value="BTAD"/>
    <property type="match status" value="1"/>
</dbReference>
<feature type="DNA-binding region" description="OmpR/PhoB-type" evidence="6">
    <location>
        <begin position="1"/>
        <end position="87"/>
    </location>
</feature>
<evidence type="ECO:0000256" key="6">
    <source>
        <dbReference type="PROSITE-ProRule" id="PRU01091"/>
    </source>
</evidence>
<keyword evidence="4 6" id="KW-0238">DNA-binding</keyword>
<feature type="compositionally biased region" description="Low complexity" evidence="7">
    <location>
        <begin position="449"/>
        <end position="462"/>
    </location>
</feature>
<feature type="domain" description="OmpR/PhoB-type" evidence="8">
    <location>
        <begin position="1"/>
        <end position="87"/>
    </location>
</feature>
<dbReference type="STRING" id="380248.SAMN05216251_10168"/>
<evidence type="ECO:0000256" key="5">
    <source>
        <dbReference type="ARBA" id="ARBA00023163"/>
    </source>
</evidence>
<proteinExistence type="inferred from homology"/>
<keyword evidence="10" id="KW-1185">Reference proteome</keyword>
<feature type="compositionally biased region" description="Low complexity" evidence="7">
    <location>
        <begin position="248"/>
        <end position="266"/>
    </location>
</feature>
<reference evidence="10" key="1">
    <citation type="submission" date="2016-10" db="EMBL/GenBank/DDBJ databases">
        <authorList>
            <person name="Varghese N."/>
            <person name="Submissions S."/>
        </authorList>
    </citation>
    <scope>NUCLEOTIDE SEQUENCE [LARGE SCALE GENOMIC DNA]</scope>
    <source>
        <strain evidence="10">CGMCC 4.3510</strain>
    </source>
</reference>
<feature type="region of interest" description="Disordered" evidence="7">
    <location>
        <begin position="248"/>
        <end position="267"/>
    </location>
</feature>
<dbReference type="SMART" id="SM01043">
    <property type="entry name" value="BTAD"/>
    <property type="match status" value="1"/>
</dbReference>
<evidence type="ECO:0000256" key="2">
    <source>
        <dbReference type="ARBA" id="ARBA00023012"/>
    </source>
</evidence>
<dbReference type="InterPro" id="IPR011990">
    <property type="entry name" value="TPR-like_helical_dom_sf"/>
</dbReference>
<evidence type="ECO:0000259" key="8">
    <source>
        <dbReference type="PROSITE" id="PS51755"/>
    </source>
</evidence>
<dbReference type="SUPFAM" id="SSF48452">
    <property type="entry name" value="TPR-like"/>
    <property type="match status" value="1"/>
</dbReference>
<dbReference type="Gene3D" id="1.25.40.10">
    <property type="entry name" value="Tetratricopeptide repeat domain"/>
    <property type="match status" value="1"/>
</dbReference>
<evidence type="ECO:0000256" key="4">
    <source>
        <dbReference type="ARBA" id="ARBA00023125"/>
    </source>
</evidence>
<evidence type="ECO:0000313" key="10">
    <source>
        <dbReference type="Proteomes" id="UP000199323"/>
    </source>
</evidence>
<accession>A0A1I1WW09</accession>
<dbReference type="SMART" id="SM00862">
    <property type="entry name" value="Trans_reg_C"/>
    <property type="match status" value="1"/>
</dbReference>
<dbReference type="InterPro" id="IPR051677">
    <property type="entry name" value="AfsR-DnrI-RedD_regulator"/>
</dbReference>
<keyword evidence="5" id="KW-0804">Transcription</keyword>
<feature type="compositionally biased region" description="Low complexity" evidence="7">
    <location>
        <begin position="339"/>
        <end position="358"/>
    </location>
</feature>
<evidence type="ECO:0000313" key="9">
    <source>
        <dbReference type="EMBL" id="SFD98558.1"/>
    </source>
</evidence>
<dbReference type="GO" id="GO:0006355">
    <property type="term" value="P:regulation of DNA-templated transcription"/>
    <property type="evidence" value="ECO:0007669"/>
    <property type="project" value="InterPro"/>
</dbReference>
<name>A0A1I1WW09_9ACTN</name>
<dbReference type="InterPro" id="IPR036388">
    <property type="entry name" value="WH-like_DNA-bd_sf"/>
</dbReference>
<keyword evidence="2" id="KW-0902">Two-component regulatory system</keyword>